<dbReference type="GO" id="GO:0000111">
    <property type="term" value="C:nucleotide-excision repair factor 2 complex"/>
    <property type="evidence" value="ECO:0007669"/>
    <property type="project" value="EnsemblFungi"/>
</dbReference>
<dbReference type="HOGENOM" id="CLU_003639_1_2_1"/>
<dbReference type="GO" id="GO:0006265">
    <property type="term" value="P:DNA topological change"/>
    <property type="evidence" value="ECO:0007669"/>
    <property type="project" value="EnsemblFungi"/>
</dbReference>
<dbReference type="InterPro" id="IPR018026">
    <property type="entry name" value="DNA_repair_Rad4-like"/>
</dbReference>
<dbReference type="InterPro" id="IPR036985">
    <property type="entry name" value="Transglutaminase-like_sf"/>
</dbReference>
<dbReference type="Pfam" id="PF10403">
    <property type="entry name" value="BHD_1"/>
    <property type="match status" value="1"/>
</dbReference>
<comment type="subcellular location">
    <subcellularLocation>
        <location evidence="1">Nucleus</location>
    </subcellularLocation>
</comment>
<reference evidence="11 12" key="1">
    <citation type="journal article" date="2011" name="Proc. Natl. Acad. Sci. U.S.A.">
        <title>Evolutionary erosion of yeast sex chromosomes by mating-type switching accidents.</title>
        <authorList>
            <person name="Gordon J.L."/>
            <person name="Armisen D."/>
            <person name="Proux-Wera E."/>
            <person name="Oheigeartaigh S.S."/>
            <person name="Byrne K.P."/>
            <person name="Wolfe K.H."/>
        </authorList>
    </citation>
    <scope>NUCLEOTIDE SEQUENCE [LARGE SCALE GENOMIC DNA]</scope>
    <source>
        <strain evidence="12">ATCC 10597 / BCRC 20456 / CBS 421 / NBRC 0211 / NRRL Y-12639</strain>
    </source>
</reference>
<evidence type="ECO:0000313" key="11">
    <source>
        <dbReference type="EMBL" id="CCD24265.1"/>
    </source>
</evidence>
<dbReference type="GO" id="GO:0000122">
    <property type="term" value="P:negative regulation of transcription by RNA polymerase II"/>
    <property type="evidence" value="ECO:0007669"/>
    <property type="project" value="EnsemblFungi"/>
</dbReference>
<protein>
    <recommendedName>
        <fullName evidence="13">Rad4 beta-hairpin domain-containing protein</fullName>
    </recommendedName>
</protein>
<feature type="region of interest" description="Disordered" evidence="7">
    <location>
        <begin position="730"/>
        <end position="800"/>
    </location>
</feature>
<dbReference type="Gene3D" id="2.20.20.110">
    <property type="entry name" value="Rad4, beta-hairpin domain BHD1"/>
    <property type="match status" value="1"/>
</dbReference>
<dbReference type="EMBL" id="HE580269">
    <property type="protein sequence ID" value="CCD24265.1"/>
    <property type="molecule type" value="Genomic_DNA"/>
</dbReference>
<evidence type="ECO:0000256" key="6">
    <source>
        <dbReference type="ARBA" id="ARBA00023242"/>
    </source>
</evidence>
<proteinExistence type="inferred from homology"/>
<dbReference type="GO" id="GO:0005829">
    <property type="term" value="C:cytosol"/>
    <property type="evidence" value="ECO:0007669"/>
    <property type="project" value="EnsemblFungi"/>
</dbReference>
<gene>
    <name evidence="11" type="primary">NDAI0C06060</name>
    <name evidence="11" type="ordered locus">NDAI_0C06060</name>
</gene>
<dbReference type="AlphaFoldDB" id="G0W904"/>
<dbReference type="SUPFAM" id="SSF54001">
    <property type="entry name" value="Cysteine proteinases"/>
    <property type="match status" value="1"/>
</dbReference>
<dbReference type="GO" id="GO:1990165">
    <property type="term" value="F:single-strand break-containing DNA binding"/>
    <property type="evidence" value="ECO:0007669"/>
    <property type="project" value="EnsemblFungi"/>
</dbReference>
<organism evidence="11 12">
    <name type="scientific">Naumovozyma dairenensis (strain ATCC 10597 / BCRC 20456 / CBS 421 / NBRC 0211 / NRRL Y-12639)</name>
    <name type="common">Saccharomyces dairenensis</name>
    <dbReference type="NCBI Taxonomy" id="1071378"/>
    <lineage>
        <taxon>Eukaryota</taxon>
        <taxon>Fungi</taxon>
        <taxon>Dikarya</taxon>
        <taxon>Ascomycota</taxon>
        <taxon>Saccharomycotina</taxon>
        <taxon>Saccharomycetes</taxon>
        <taxon>Saccharomycetales</taxon>
        <taxon>Saccharomycetaceae</taxon>
        <taxon>Naumovozyma</taxon>
    </lineage>
</organism>
<evidence type="ECO:0000256" key="5">
    <source>
        <dbReference type="ARBA" id="ARBA00023204"/>
    </source>
</evidence>
<dbReference type="NCBIfam" id="TIGR00605">
    <property type="entry name" value="rad4"/>
    <property type="match status" value="1"/>
</dbReference>
<dbReference type="PANTHER" id="PTHR12135:SF0">
    <property type="entry name" value="DNA REPAIR PROTEIN COMPLEMENTING XP-C CELLS"/>
    <property type="match status" value="1"/>
</dbReference>
<comment type="similarity">
    <text evidence="2">Belongs to the XPC family.</text>
</comment>
<dbReference type="SMART" id="SM01030">
    <property type="entry name" value="BHD_1"/>
    <property type="match status" value="1"/>
</dbReference>
<feature type="compositionally biased region" description="Acidic residues" evidence="7">
    <location>
        <begin position="92"/>
        <end position="117"/>
    </location>
</feature>
<evidence type="ECO:0000256" key="2">
    <source>
        <dbReference type="ARBA" id="ARBA00009525"/>
    </source>
</evidence>
<dbReference type="GO" id="GO:0006289">
    <property type="term" value="P:nucleotide-excision repair"/>
    <property type="evidence" value="ECO:0007669"/>
    <property type="project" value="EnsemblFungi"/>
</dbReference>
<evidence type="ECO:0000259" key="8">
    <source>
        <dbReference type="SMART" id="SM01030"/>
    </source>
</evidence>
<dbReference type="Gene3D" id="3.90.260.10">
    <property type="entry name" value="Transglutaminase-like"/>
    <property type="match status" value="1"/>
</dbReference>
<dbReference type="InterPro" id="IPR018326">
    <property type="entry name" value="Rad4_beta-hairpin_dom1"/>
</dbReference>
<feature type="region of interest" description="Disordered" evidence="7">
    <location>
        <begin position="15"/>
        <end position="127"/>
    </location>
</feature>
<feature type="compositionally biased region" description="Basic and acidic residues" evidence="7">
    <location>
        <begin position="82"/>
        <end position="91"/>
    </location>
</feature>
<evidence type="ECO:0000313" key="12">
    <source>
        <dbReference type="Proteomes" id="UP000000689"/>
    </source>
</evidence>
<feature type="compositionally biased region" description="Basic and acidic residues" evidence="7">
    <location>
        <begin position="15"/>
        <end position="29"/>
    </location>
</feature>
<dbReference type="PANTHER" id="PTHR12135">
    <property type="entry name" value="DNA REPAIR PROTEIN XP-C / RAD4"/>
    <property type="match status" value="1"/>
</dbReference>
<keyword evidence="12" id="KW-1185">Reference proteome</keyword>
<evidence type="ECO:0008006" key="13">
    <source>
        <dbReference type="Google" id="ProtNLM"/>
    </source>
</evidence>
<dbReference type="SMART" id="SM01031">
    <property type="entry name" value="BHD_2"/>
    <property type="match status" value="1"/>
</dbReference>
<dbReference type="InterPro" id="IPR018328">
    <property type="entry name" value="Rad4_beta-hairpin_dom3"/>
</dbReference>
<dbReference type="SMART" id="SM01032">
    <property type="entry name" value="BHD_3"/>
    <property type="match status" value="1"/>
</dbReference>
<dbReference type="OMA" id="IPEWLMS"/>
<accession>G0W904</accession>
<keyword evidence="4" id="KW-0238">DNA-binding</keyword>
<dbReference type="GO" id="GO:0006298">
    <property type="term" value="P:mismatch repair"/>
    <property type="evidence" value="ECO:0007669"/>
    <property type="project" value="TreeGrafter"/>
</dbReference>
<feature type="domain" description="Rad4 beta-hairpin" evidence="10">
    <location>
        <begin position="570"/>
        <end position="645"/>
    </location>
</feature>
<dbReference type="InterPro" id="IPR038765">
    <property type="entry name" value="Papain-like_cys_pep_sf"/>
</dbReference>
<name>G0W904_NAUDC</name>
<dbReference type="GO" id="GO:0043161">
    <property type="term" value="P:proteasome-mediated ubiquitin-dependent protein catabolic process"/>
    <property type="evidence" value="ECO:0007669"/>
    <property type="project" value="EnsemblFungi"/>
</dbReference>
<dbReference type="RefSeq" id="XP_003669508.1">
    <property type="nucleotide sequence ID" value="XM_003669460.1"/>
</dbReference>
<dbReference type="Gene3D" id="3.30.70.2460">
    <property type="entry name" value="Rad4, beta-hairpin domain BHD3"/>
    <property type="match status" value="1"/>
</dbReference>
<dbReference type="Pfam" id="PF10405">
    <property type="entry name" value="BHD_3"/>
    <property type="match status" value="1"/>
</dbReference>
<keyword evidence="5" id="KW-0234">DNA repair</keyword>
<dbReference type="Gene3D" id="3.30.60.290">
    <property type="entry name" value="Rad4, beta-hairpin domain BHD2"/>
    <property type="match status" value="1"/>
</dbReference>
<evidence type="ECO:0000256" key="1">
    <source>
        <dbReference type="ARBA" id="ARBA00004123"/>
    </source>
</evidence>
<dbReference type="InterPro" id="IPR042488">
    <property type="entry name" value="Rad4_BHD3_sf"/>
</dbReference>
<feature type="compositionally biased region" description="Basic residues" evidence="7">
    <location>
        <begin position="30"/>
        <end position="42"/>
    </location>
</feature>
<evidence type="ECO:0000256" key="4">
    <source>
        <dbReference type="ARBA" id="ARBA00023125"/>
    </source>
</evidence>
<keyword evidence="3" id="KW-0227">DNA damage</keyword>
<dbReference type="Pfam" id="PF03835">
    <property type="entry name" value="Rad4"/>
    <property type="match status" value="1"/>
</dbReference>
<dbReference type="Proteomes" id="UP000000689">
    <property type="component" value="Chromosome 3"/>
</dbReference>
<evidence type="ECO:0000256" key="3">
    <source>
        <dbReference type="ARBA" id="ARBA00022763"/>
    </source>
</evidence>
<evidence type="ECO:0000259" key="9">
    <source>
        <dbReference type="SMART" id="SM01031"/>
    </source>
</evidence>
<dbReference type="eggNOG" id="KOG2179">
    <property type="taxonomic scope" value="Eukaryota"/>
</dbReference>
<evidence type="ECO:0000256" key="7">
    <source>
        <dbReference type="SAM" id="MobiDB-lite"/>
    </source>
</evidence>
<evidence type="ECO:0000259" key="10">
    <source>
        <dbReference type="SMART" id="SM01032"/>
    </source>
</evidence>
<dbReference type="InterPro" id="IPR018327">
    <property type="entry name" value="BHD_2"/>
</dbReference>
<dbReference type="GeneID" id="11496437"/>
<dbReference type="STRING" id="1071378.G0W904"/>
<feature type="domain" description="Rad4 beta-hairpin" evidence="9">
    <location>
        <begin position="508"/>
        <end position="562"/>
    </location>
</feature>
<dbReference type="OrthoDB" id="300780at2759"/>
<dbReference type="GO" id="GO:0003697">
    <property type="term" value="F:single-stranded DNA binding"/>
    <property type="evidence" value="ECO:0007669"/>
    <property type="project" value="TreeGrafter"/>
</dbReference>
<sequence length="816" mass="94523">MNEDLPKEYFELIRKTLREKRDDPATERPLKRRKRRSSRLQRKGSVPKTDDEVINISESPENEGPHEVIALGSDSESSSIIDKNDKSKMDVSDMESEDENYDSDEFEDVTNNDEDTSGDNIGDLKITINQSKPDDDILTKNKRKSINRNICSNEERKKRYYLHMFYLICLMVHGSLRNEWINSSRFSKKLSSLVPEKVFELLHPEKDEFSLRSTRKLLDGLKKCMEIWQKHWRITQKYNNFGCYMRFWDEIEEEDSRVSSKINPLTKQVFIRRIIKGHGDRDLAAQGFVAMLRACNVNARLVLSCQPPDFTDLKVENKITEVSYEDMTKFPLFWCEVWDKFAKKWITIDVMNFKTIEQIKIRSKLEPQGVACCKRNNMRYVIGYDRKHGCRDITRRYTRWYNCKIRKKRVTKDEEGSKWYSEVLNTMHRRKRTKIDDYEDAYFEERNRSEGMPDNLQDLKNHPYYILEKDLRQNQVIRSGCKESGYLKLHGRVGKVLKVYERKNILDLKSGKQWYMEGRILKTNCKSLKTVKKKTMRGPSDDINDGDERLYPVTDTELYIPPLATETGEITKNTFGNIEVFVPTMIPQNCCLIENPNAIKAAKFLRINYARAVTGFKFERGRSSKPNISGIVVAKWFAEAVVACIDGIEYCLEQDEKKKQELQNLSMWHKLLSKLRIKMKLNMTYGSVNIGASNNTEDLGEEDADDQDEQLQGGGFFVPTNGSVSELAQDSSYGGNPSEGGFLVPSDGSDSEEMENLSHEEHIRGGFVTPSKTHVADENLDEDTNDGMTPVESDGPPHDDQYEDFMNELNILDADA</sequence>
<keyword evidence="6" id="KW-0539">Nucleus</keyword>
<dbReference type="InterPro" id="IPR004583">
    <property type="entry name" value="DNA_repair_Rad4"/>
</dbReference>
<feature type="domain" description="Rad4 beta-hairpin" evidence="8">
    <location>
        <begin position="448"/>
        <end position="506"/>
    </location>
</feature>
<dbReference type="InterPro" id="IPR018325">
    <property type="entry name" value="Rad4/PNGase_transGLS-fold"/>
</dbReference>
<dbReference type="KEGG" id="ndi:NDAI_0C06060"/>
<dbReference type="GO" id="GO:0071942">
    <property type="term" value="C:XPC complex"/>
    <property type="evidence" value="ECO:0007669"/>
    <property type="project" value="TreeGrafter"/>
</dbReference>